<keyword evidence="8 9" id="KW-0472">Membrane</keyword>
<evidence type="ECO:0000256" key="6">
    <source>
        <dbReference type="ARBA" id="ARBA00022989"/>
    </source>
</evidence>
<evidence type="ECO:0000256" key="1">
    <source>
        <dbReference type="ARBA" id="ARBA00004141"/>
    </source>
</evidence>
<feature type="transmembrane region" description="Helical" evidence="9">
    <location>
        <begin position="171"/>
        <end position="193"/>
    </location>
</feature>
<evidence type="ECO:0000259" key="10">
    <source>
        <dbReference type="Pfam" id="PF14360"/>
    </source>
</evidence>
<evidence type="ECO:0000256" key="7">
    <source>
        <dbReference type="ARBA" id="ARBA00023098"/>
    </source>
</evidence>
<dbReference type="GO" id="GO:0005789">
    <property type="term" value="C:endoplasmic reticulum membrane"/>
    <property type="evidence" value="ECO:0007669"/>
    <property type="project" value="TreeGrafter"/>
</dbReference>
<keyword evidence="3" id="KW-0808">Transferase</keyword>
<feature type="domain" description="Sphingomyelin synthase-like" evidence="10">
    <location>
        <begin position="236"/>
        <end position="308"/>
    </location>
</feature>
<keyword evidence="5" id="KW-0746">Sphingolipid metabolism</keyword>
<evidence type="ECO:0000256" key="8">
    <source>
        <dbReference type="ARBA" id="ARBA00023136"/>
    </source>
</evidence>
<organism evidence="11 12">
    <name type="scientific">Onchocerca volvulus</name>
    <dbReference type="NCBI Taxonomy" id="6282"/>
    <lineage>
        <taxon>Eukaryota</taxon>
        <taxon>Metazoa</taxon>
        <taxon>Ecdysozoa</taxon>
        <taxon>Nematoda</taxon>
        <taxon>Chromadorea</taxon>
        <taxon>Rhabditida</taxon>
        <taxon>Spirurina</taxon>
        <taxon>Spiruromorpha</taxon>
        <taxon>Filarioidea</taxon>
        <taxon>Onchocercidae</taxon>
        <taxon>Onchocerca</taxon>
    </lineage>
</organism>
<dbReference type="EnsemblMetazoa" id="OVOC4313.1">
    <property type="protein sequence ID" value="OVOC4313.1"/>
    <property type="gene ID" value="WBGene00241122"/>
</dbReference>
<feature type="transmembrane region" description="Helical" evidence="9">
    <location>
        <begin position="94"/>
        <end position="115"/>
    </location>
</feature>
<keyword evidence="12" id="KW-1185">Reference proteome</keyword>
<dbReference type="GO" id="GO:0033188">
    <property type="term" value="F:sphingomyelin synthase activity"/>
    <property type="evidence" value="ECO:0007669"/>
    <property type="project" value="TreeGrafter"/>
</dbReference>
<evidence type="ECO:0000256" key="9">
    <source>
        <dbReference type="SAM" id="Phobius"/>
    </source>
</evidence>
<name>A0A8R1XU75_ONCVO</name>
<feature type="transmembrane region" description="Helical" evidence="9">
    <location>
        <begin position="268"/>
        <end position="288"/>
    </location>
</feature>
<keyword evidence="7" id="KW-0443">Lipid metabolism</keyword>
<keyword evidence="6 9" id="KW-1133">Transmembrane helix</keyword>
<feature type="transmembrane region" description="Helical" evidence="9">
    <location>
        <begin position="294"/>
        <end position="312"/>
    </location>
</feature>
<dbReference type="Proteomes" id="UP000024404">
    <property type="component" value="Unassembled WGS sequence"/>
</dbReference>
<dbReference type="PANTHER" id="PTHR21290">
    <property type="entry name" value="SPHINGOMYELIN SYNTHETASE"/>
    <property type="match status" value="1"/>
</dbReference>
<evidence type="ECO:0000256" key="3">
    <source>
        <dbReference type="ARBA" id="ARBA00022679"/>
    </source>
</evidence>
<sequence>MLDGQISIASSAVRRICSSSNSEDFSEDNYGNEGRAPLLSGVLSSADNAVKIDLNLSDIIIQTSNSSADKFPRERCKAAVSFSFKSIINRKWKLKISVGLLITAAICNDLVLSFIHEKVPQEPPLPDAIFAHTPYIPWALILSEYLMLASLTCMVALTIIHRHRWIVLRRIAVITSLLYFGRCLTMLVTQVPIADPNYYCSPRLSGADYTLRNIVLRAMRIGSGAGLIINGKHTLCGDYIYSGHTVVLVITCLFITEYSPRRWKPLHFFSIMVSTAGVILLLISRAHYTIDVIISYWVTTRIFWTYHTLAAIPSLRNASSHYNHLSKLYWYRLFLFMEGNLHRPVPRRFDWPFPRMRFGTRITCKTNLS</sequence>
<evidence type="ECO:0000256" key="4">
    <source>
        <dbReference type="ARBA" id="ARBA00022692"/>
    </source>
</evidence>
<protein>
    <submittedName>
        <fullName evidence="11">PAP2_C domain-containing protein</fullName>
    </submittedName>
</protein>
<evidence type="ECO:0000313" key="12">
    <source>
        <dbReference type="Proteomes" id="UP000024404"/>
    </source>
</evidence>
<feature type="transmembrane region" description="Helical" evidence="9">
    <location>
        <begin position="239"/>
        <end position="256"/>
    </location>
</feature>
<dbReference type="InterPro" id="IPR025749">
    <property type="entry name" value="Sphingomyelin_synth-like_dom"/>
</dbReference>
<dbReference type="OMA" id="TTRIFWW"/>
<dbReference type="GO" id="GO:0005886">
    <property type="term" value="C:plasma membrane"/>
    <property type="evidence" value="ECO:0007669"/>
    <property type="project" value="TreeGrafter"/>
</dbReference>
<dbReference type="PANTHER" id="PTHR21290:SF27">
    <property type="entry name" value="PHOSPHATIDYLCHOLINE:CERAMIDE CHOLINEPHOSPHOTRANSFERASE 1"/>
    <property type="match status" value="1"/>
</dbReference>
<accession>A0A8R1XU75</accession>
<dbReference type="GO" id="GO:0000139">
    <property type="term" value="C:Golgi membrane"/>
    <property type="evidence" value="ECO:0007669"/>
    <property type="project" value="TreeGrafter"/>
</dbReference>
<dbReference type="GO" id="GO:0046513">
    <property type="term" value="P:ceramide biosynthetic process"/>
    <property type="evidence" value="ECO:0007669"/>
    <property type="project" value="TreeGrafter"/>
</dbReference>
<reference evidence="11" key="2">
    <citation type="submission" date="2022-06" db="UniProtKB">
        <authorList>
            <consortium name="EnsemblMetazoa"/>
        </authorList>
    </citation>
    <scope>IDENTIFICATION</scope>
</reference>
<evidence type="ECO:0000256" key="5">
    <source>
        <dbReference type="ARBA" id="ARBA00022919"/>
    </source>
</evidence>
<comment type="subcellular location">
    <subcellularLocation>
        <location evidence="1">Membrane</location>
        <topology evidence="1">Multi-pass membrane protein</topology>
    </subcellularLocation>
</comment>
<dbReference type="InterPro" id="IPR045221">
    <property type="entry name" value="Sphingomyelin_synth-like"/>
</dbReference>
<feature type="transmembrane region" description="Helical" evidence="9">
    <location>
        <begin position="135"/>
        <end position="159"/>
    </location>
</feature>
<keyword evidence="4 9" id="KW-0812">Transmembrane</keyword>
<dbReference type="GO" id="GO:0047493">
    <property type="term" value="F:ceramide cholinephosphotransferase activity"/>
    <property type="evidence" value="ECO:0007669"/>
    <property type="project" value="TreeGrafter"/>
</dbReference>
<dbReference type="Pfam" id="PF14360">
    <property type="entry name" value="PAP2_C"/>
    <property type="match status" value="1"/>
</dbReference>
<dbReference type="GO" id="GO:0006686">
    <property type="term" value="P:sphingomyelin biosynthetic process"/>
    <property type="evidence" value="ECO:0007669"/>
    <property type="project" value="TreeGrafter"/>
</dbReference>
<dbReference type="AlphaFoldDB" id="A0A8R1XU75"/>
<proteinExistence type="inferred from homology"/>
<reference evidence="12" key="1">
    <citation type="submission" date="2013-10" db="EMBL/GenBank/DDBJ databases">
        <title>Genome sequencing of Onchocerca volvulus.</title>
        <authorList>
            <person name="Cotton J."/>
            <person name="Tsai J."/>
            <person name="Stanley E."/>
            <person name="Tracey A."/>
            <person name="Holroyd N."/>
            <person name="Lustigman S."/>
            <person name="Berriman M."/>
        </authorList>
    </citation>
    <scope>NUCLEOTIDE SEQUENCE</scope>
</reference>
<comment type="similarity">
    <text evidence="2">Belongs to the sphingomyelin synthase family.</text>
</comment>
<evidence type="ECO:0000256" key="2">
    <source>
        <dbReference type="ARBA" id="ARBA00005441"/>
    </source>
</evidence>
<dbReference type="EMBL" id="CMVM020000129">
    <property type="status" value="NOT_ANNOTATED_CDS"/>
    <property type="molecule type" value="Genomic_DNA"/>
</dbReference>
<evidence type="ECO:0000313" key="11">
    <source>
        <dbReference type="EnsemblMetazoa" id="OVOC4313.1"/>
    </source>
</evidence>